<comment type="caution">
    <text evidence="1">The sequence shown here is derived from an EMBL/GenBank/DDBJ whole genome shotgun (WGS) entry which is preliminary data.</text>
</comment>
<dbReference type="PANTHER" id="PTHR32387:SF11">
    <property type="entry name" value="PROTEIN NO VEIN C-TERMINAL DOMAIN-CONTAINING PROTEIN"/>
    <property type="match status" value="1"/>
</dbReference>
<dbReference type="Proteomes" id="UP000607653">
    <property type="component" value="Unassembled WGS sequence"/>
</dbReference>
<sequence length="338" mass="37983">MQLIQNAEDNEYLPDVDPSLEFVIIYKDITGTGATATLLVFNNEKGFSRRDIESICSVGRSTKRGKRQEGFIGEKGQNSFNCLPYIFSNGYCIRFTEKPDPHCGIGYIVASWVDEKPTLDDLHKVYGSHKVFPVTTVVLPLRSEEVNAVKKQLSSVHPELLLFLSKIKRLSVREHNEVQSAVDTISAISISRETEFKTRRNINADSRIVFLSAKEGKNGAQKENDINEWVISLAFPLGERLKRGPTSIGADFILASSRETILLDNVWNQGIVDCVPVEASPYQELNGVRESIRTKMQAEDIIPCESFSNKRSSIGQPRKLVSRICMQHSCKSSYFEIC</sequence>
<protein>
    <submittedName>
        <fullName evidence="1">Uncharacterized protein</fullName>
    </submittedName>
</protein>
<proteinExistence type="predicted"/>
<dbReference type="InterPro" id="IPR036890">
    <property type="entry name" value="HATPase_C_sf"/>
</dbReference>
<evidence type="ECO:0000313" key="2">
    <source>
        <dbReference type="Proteomes" id="UP000607653"/>
    </source>
</evidence>
<dbReference type="AlphaFoldDB" id="A0A822Y679"/>
<accession>A0A822Y679</accession>
<evidence type="ECO:0000313" key="1">
    <source>
        <dbReference type="EMBL" id="DAD27533.1"/>
    </source>
</evidence>
<name>A0A822Y679_NELNU</name>
<reference evidence="1 2" key="1">
    <citation type="journal article" date="2020" name="Mol. Biol. Evol.">
        <title>Distinct Expression and Methylation Patterns for Genes with Different Fates following a Single Whole-Genome Duplication in Flowering Plants.</title>
        <authorList>
            <person name="Shi T."/>
            <person name="Rahmani R.S."/>
            <person name="Gugger P.F."/>
            <person name="Wang M."/>
            <person name="Li H."/>
            <person name="Zhang Y."/>
            <person name="Li Z."/>
            <person name="Wang Q."/>
            <person name="Van de Peer Y."/>
            <person name="Marchal K."/>
            <person name="Chen J."/>
        </authorList>
    </citation>
    <scope>NUCLEOTIDE SEQUENCE [LARGE SCALE GENOMIC DNA]</scope>
    <source>
        <tissue evidence="1">Leaf</tissue>
    </source>
</reference>
<dbReference type="EMBL" id="DUZY01000002">
    <property type="protein sequence ID" value="DAD27533.1"/>
    <property type="molecule type" value="Genomic_DNA"/>
</dbReference>
<dbReference type="PANTHER" id="PTHR32387">
    <property type="entry name" value="WU:FJ29H11"/>
    <property type="match status" value="1"/>
</dbReference>
<gene>
    <name evidence="1" type="ORF">HUJ06_029001</name>
</gene>
<dbReference type="InterPro" id="IPR052957">
    <property type="entry name" value="Auxin_embryo_med"/>
</dbReference>
<keyword evidence="2" id="KW-1185">Reference proteome</keyword>
<organism evidence="1 2">
    <name type="scientific">Nelumbo nucifera</name>
    <name type="common">Sacred lotus</name>
    <dbReference type="NCBI Taxonomy" id="4432"/>
    <lineage>
        <taxon>Eukaryota</taxon>
        <taxon>Viridiplantae</taxon>
        <taxon>Streptophyta</taxon>
        <taxon>Embryophyta</taxon>
        <taxon>Tracheophyta</taxon>
        <taxon>Spermatophyta</taxon>
        <taxon>Magnoliopsida</taxon>
        <taxon>Proteales</taxon>
        <taxon>Nelumbonaceae</taxon>
        <taxon>Nelumbo</taxon>
    </lineage>
</organism>
<dbReference type="SUPFAM" id="SSF55874">
    <property type="entry name" value="ATPase domain of HSP90 chaperone/DNA topoisomerase II/histidine kinase"/>
    <property type="match status" value="1"/>
</dbReference>